<dbReference type="Proteomes" id="UP001178507">
    <property type="component" value="Unassembled WGS sequence"/>
</dbReference>
<comment type="caution">
    <text evidence="2">The sequence shown here is derived from an EMBL/GenBank/DDBJ whole genome shotgun (WGS) entry which is preliminary data.</text>
</comment>
<evidence type="ECO:0000313" key="3">
    <source>
        <dbReference type="Proteomes" id="UP001178507"/>
    </source>
</evidence>
<protein>
    <submittedName>
        <fullName evidence="2">Uncharacterized protein</fullName>
    </submittedName>
</protein>
<name>A0AA36HUY4_9DINO</name>
<reference evidence="2" key="1">
    <citation type="submission" date="2023-08" db="EMBL/GenBank/DDBJ databases">
        <authorList>
            <person name="Chen Y."/>
            <person name="Shah S."/>
            <person name="Dougan E. K."/>
            <person name="Thang M."/>
            <person name="Chan C."/>
        </authorList>
    </citation>
    <scope>NUCLEOTIDE SEQUENCE</scope>
</reference>
<organism evidence="2 3">
    <name type="scientific">Effrenium voratum</name>
    <dbReference type="NCBI Taxonomy" id="2562239"/>
    <lineage>
        <taxon>Eukaryota</taxon>
        <taxon>Sar</taxon>
        <taxon>Alveolata</taxon>
        <taxon>Dinophyceae</taxon>
        <taxon>Suessiales</taxon>
        <taxon>Symbiodiniaceae</taxon>
        <taxon>Effrenium</taxon>
    </lineage>
</organism>
<gene>
    <name evidence="2" type="ORF">EVOR1521_LOCUS4970</name>
</gene>
<dbReference type="InterPro" id="IPR002885">
    <property type="entry name" value="PPR_rpt"/>
</dbReference>
<dbReference type="InterPro" id="IPR011990">
    <property type="entry name" value="TPR-like_helical_dom_sf"/>
</dbReference>
<accession>A0AA36HUY4</accession>
<dbReference type="Gene3D" id="1.25.40.10">
    <property type="entry name" value="Tetratricopeptide repeat domain"/>
    <property type="match status" value="1"/>
</dbReference>
<dbReference type="EMBL" id="CAUJNA010000338">
    <property type="protein sequence ID" value="CAJ1375762.1"/>
    <property type="molecule type" value="Genomic_DNA"/>
</dbReference>
<dbReference type="AlphaFoldDB" id="A0AA36HUY4"/>
<dbReference type="PROSITE" id="PS51375">
    <property type="entry name" value="PPR"/>
    <property type="match status" value="1"/>
</dbReference>
<sequence length="351" mass="37957">MPLSSGGARLARLKDRRLRLFERESLPEVPQDWRAAPQRATYFLARLSAKSAQRLLAALGQAAIEANLWHYNSVVDACAEESHWQLPLHLLRGMTAKKLRPDAASRRGLLRNCAQARCWRQALPLAEAIAEVRGATSAAFAAPWRRACGLLEGQRFVPDTIFWTAALQGKEPPWQHALQICAELPQARLQADRVLQVLAAEALPKGRWQAAAEGGGPWQRSLAKRGSTRNLCAAGRWREALAFDLEIDLFAYTSLLDALAWRLSLCLLEALPDRRLAPDGALRNAALGPAARRGFWRRASGALAADAAEGSSAGAAEGDGALGFGLVTSACALACEARSGRFKAAEGQSAE</sequence>
<evidence type="ECO:0000256" key="1">
    <source>
        <dbReference type="PROSITE-ProRule" id="PRU00708"/>
    </source>
</evidence>
<keyword evidence="3" id="KW-1185">Reference proteome</keyword>
<feature type="repeat" description="PPR" evidence="1">
    <location>
        <begin position="67"/>
        <end position="101"/>
    </location>
</feature>
<proteinExistence type="predicted"/>
<evidence type="ECO:0000313" key="2">
    <source>
        <dbReference type="EMBL" id="CAJ1375762.1"/>
    </source>
</evidence>